<proteinExistence type="predicted"/>
<feature type="chain" id="PRO_5045023234" evidence="1">
    <location>
        <begin position="20"/>
        <end position="111"/>
    </location>
</feature>
<dbReference type="RefSeq" id="XP_022252847.1">
    <property type="nucleotide sequence ID" value="XM_022397139.1"/>
</dbReference>
<dbReference type="Gene3D" id="1.10.150.440">
    <property type="match status" value="1"/>
</dbReference>
<dbReference type="RefSeq" id="XP_022252848.1">
    <property type="nucleotide sequence ID" value="XM_022397140.1"/>
</dbReference>
<sequence>MKFLCSILLFLCLSLTVLCQTPPIGLCKLNRDQMEKYLECASEEVPLWVMKEYDRCKNEIMPGTSDIDIIKKMCEDYETAKELSVCITPVVMEILEELQQIVEKCVNQVEG</sequence>
<feature type="signal peptide" evidence="1">
    <location>
        <begin position="1"/>
        <end position="19"/>
    </location>
</feature>
<accession>A0ABM1TAE1</accession>
<dbReference type="Proteomes" id="UP000694941">
    <property type="component" value="Unplaced"/>
</dbReference>
<evidence type="ECO:0000313" key="2">
    <source>
        <dbReference type="Proteomes" id="UP000694941"/>
    </source>
</evidence>
<evidence type="ECO:0000256" key="1">
    <source>
        <dbReference type="SAM" id="SignalP"/>
    </source>
</evidence>
<dbReference type="GeneID" id="111088123"/>
<protein>
    <submittedName>
        <fullName evidence="3 4">Uncharacterized protein LOC111088123</fullName>
    </submittedName>
</protein>
<keyword evidence="2" id="KW-1185">Reference proteome</keyword>
<reference evidence="3 4" key="1">
    <citation type="submission" date="2025-05" db="UniProtKB">
        <authorList>
            <consortium name="RefSeq"/>
        </authorList>
    </citation>
    <scope>IDENTIFICATION</scope>
    <source>
        <tissue evidence="3 4">Muscle</tissue>
    </source>
</reference>
<name>A0ABM1TAE1_LIMPO</name>
<keyword evidence="1" id="KW-0732">Signal</keyword>
<evidence type="ECO:0000313" key="4">
    <source>
        <dbReference type="RefSeq" id="XP_022252848.1"/>
    </source>
</evidence>
<organism evidence="2 3">
    <name type="scientific">Limulus polyphemus</name>
    <name type="common">Atlantic horseshoe crab</name>
    <dbReference type="NCBI Taxonomy" id="6850"/>
    <lineage>
        <taxon>Eukaryota</taxon>
        <taxon>Metazoa</taxon>
        <taxon>Ecdysozoa</taxon>
        <taxon>Arthropoda</taxon>
        <taxon>Chelicerata</taxon>
        <taxon>Merostomata</taxon>
        <taxon>Xiphosura</taxon>
        <taxon>Limulidae</taxon>
        <taxon>Limulus</taxon>
    </lineage>
</organism>
<evidence type="ECO:0000313" key="3">
    <source>
        <dbReference type="RefSeq" id="XP_022252847.1"/>
    </source>
</evidence>
<gene>
    <name evidence="3 4" type="primary">LOC111088123</name>
</gene>